<dbReference type="EMBL" id="CP142730">
    <property type="protein sequence ID" value="WUR03586.1"/>
    <property type="molecule type" value="Genomic_DNA"/>
</dbReference>
<reference evidence="8" key="1">
    <citation type="journal article" date="2024" name="BMC Genomics">
        <title>Functional annotation of a divergent genome using sequence and structure-based similarity.</title>
        <authorList>
            <person name="Svedberg D."/>
            <person name="Winiger R.R."/>
            <person name="Berg A."/>
            <person name="Sharma H."/>
            <person name="Tellgren-Roth C."/>
            <person name="Debrunner-Vossbrinck B.A."/>
            <person name="Vossbrinck C.R."/>
            <person name="Barandun J."/>
        </authorList>
    </citation>
    <scope>NUCLEOTIDE SEQUENCE</scope>
    <source>
        <strain evidence="8">Illinois isolate</strain>
    </source>
</reference>
<keyword evidence="2" id="KW-0699">rRNA-binding</keyword>
<dbReference type="GO" id="GO:0042274">
    <property type="term" value="P:ribosomal small subunit biogenesis"/>
    <property type="evidence" value="ECO:0007669"/>
    <property type="project" value="TreeGrafter"/>
</dbReference>
<dbReference type="InterPro" id="IPR005710">
    <property type="entry name" value="Ribosomal_uS4_euk/arc"/>
</dbReference>
<sequence>MANQFSKRLVHKPRNPFEKDRLIKEMQIVGKFGLKNKHELRLVEKNFSNDKKEARLLLTSNKVEDISINSRNLLDKLCTAGILNGIDLTSKEEILNGLNSILDLTIDSYLERTLQYKVYSSGLAKSVHHSRWLITKGQISIQGVVIKRPNYVVKAEEEAFIELTPYSWSNNTKITKSQKKKAAKTDEEE</sequence>
<dbReference type="NCBIfam" id="TIGR01018">
    <property type="entry name" value="uS4_arch"/>
    <property type="match status" value="1"/>
</dbReference>
<keyword evidence="4 8" id="KW-0689">Ribosomal protein</keyword>
<evidence type="ECO:0000256" key="3">
    <source>
        <dbReference type="ARBA" id="ARBA00022884"/>
    </source>
</evidence>
<comment type="similarity">
    <text evidence="1">Belongs to the universal ribosomal protein uS4 family.</text>
</comment>
<accession>A0AAX4JCK7</accession>
<proteinExistence type="inferred from homology"/>
<evidence type="ECO:0000256" key="5">
    <source>
        <dbReference type="ARBA" id="ARBA00023274"/>
    </source>
</evidence>
<dbReference type="InterPro" id="IPR036986">
    <property type="entry name" value="S4_RNA-bd_sf"/>
</dbReference>
<dbReference type="Proteomes" id="UP001334084">
    <property type="component" value="Chromosome 5"/>
</dbReference>
<gene>
    <name evidence="8" type="ORF">VNE69_05175</name>
</gene>
<dbReference type="PANTHER" id="PTHR11831:SF5">
    <property type="entry name" value="40S RIBOSOMAL PROTEIN S9"/>
    <property type="match status" value="1"/>
</dbReference>
<organism evidence="8 9">
    <name type="scientific">Vairimorpha necatrix</name>
    <dbReference type="NCBI Taxonomy" id="6039"/>
    <lineage>
        <taxon>Eukaryota</taxon>
        <taxon>Fungi</taxon>
        <taxon>Fungi incertae sedis</taxon>
        <taxon>Microsporidia</taxon>
        <taxon>Nosematidae</taxon>
        <taxon>Vairimorpha</taxon>
    </lineage>
</organism>
<keyword evidence="3 6" id="KW-0694">RNA-binding</keyword>
<dbReference type="AlphaFoldDB" id="A0AAX4JCK7"/>
<evidence type="ECO:0000256" key="1">
    <source>
        <dbReference type="ARBA" id="ARBA00007465"/>
    </source>
</evidence>
<dbReference type="InterPro" id="IPR022801">
    <property type="entry name" value="Ribosomal_uS4"/>
</dbReference>
<dbReference type="InterPro" id="IPR002942">
    <property type="entry name" value="S4_RNA-bd"/>
</dbReference>
<dbReference type="SUPFAM" id="SSF55174">
    <property type="entry name" value="Alpha-L RNA-binding motif"/>
    <property type="match status" value="1"/>
</dbReference>
<evidence type="ECO:0000256" key="6">
    <source>
        <dbReference type="PROSITE-ProRule" id="PRU00182"/>
    </source>
</evidence>
<dbReference type="Gene3D" id="3.10.290.10">
    <property type="entry name" value="RNA-binding S4 domain"/>
    <property type="match status" value="1"/>
</dbReference>
<dbReference type="GO" id="GO:0015935">
    <property type="term" value="C:small ribosomal subunit"/>
    <property type="evidence" value="ECO:0007669"/>
    <property type="project" value="InterPro"/>
</dbReference>
<dbReference type="RefSeq" id="XP_065329731.1">
    <property type="nucleotide sequence ID" value="XM_065473659.1"/>
</dbReference>
<evidence type="ECO:0000256" key="4">
    <source>
        <dbReference type="ARBA" id="ARBA00022980"/>
    </source>
</evidence>
<protein>
    <submittedName>
        <fullName evidence="8">Ribosomal protein uS4</fullName>
    </submittedName>
</protein>
<dbReference type="KEGG" id="vnx:VNE69_05175"/>
<name>A0AAX4JCK7_9MICR</name>
<dbReference type="Pfam" id="PF01479">
    <property type="entry name" value="S4"/>
    <property type="match status" value="1"/>
</dbReference>
<dbReference type="PANTHER" id="PTHR11831">
    <property type="entry name" value="30S 40S RIBOSOMAL PROTEIN"/>
    <property type="match status" value="1"/>
</dbReference>
<feature type="domain" description="RNA-binding S4" evidence="7">
    <location>
        <begin position="115"/>
        <end position="158"/>
    </location>
</feature>
<keyword evidence="9" id="KW-1185">Reference proteome</keyword>
<dbReference type="GO" id="GO:0003735">
    <property type="term" value="F:structural constituent of ribosome"/>
    <property type="evidence" value="ECO:0007669"/>
    <property type="project" value="InterPro"/>
</dbReference>
<evidence type="ECO:0000256" key="2">
    <source>
        <dbReference type="ARBA" id="ARBA00022730"/>
    </source>
</evidence>
<evidence type="ECO:0000259" key="7">
    <source>
        <dbReference type="Pfam" id="PF01479"/>
    </source>
</evidence>
<dbReference type="GeneID" id="90541399"/>
<dbReference type="GO" id="GO:0019843">
    <property type="term" value="F:rRNA binding"/>
    <property type="evidence" value="ECO:0007669"/>
    <property type="project" value="UniProtKB-KW"/>
</dbReference>
<keyword evidence="5" id="KW-0687">Ribonucleoprotein</keyword>
<evidence type="ECO:0000313" key="9">
    <source>
        <dbReference type="Proteomes" id="UP001334084"/>
    </source>
</evidence>
<dbReference type="GO" id="GO:0006412">
    <property type="term" value="P:translation"/>
    <property type="evidence" value="ECO:0007669"/>
    <property type="project" value="InterPro"/>
</dbReference>
<evidence type="ECO:0000313" key="8">
    <source>
        <dbReference type="EMBL" id="WUR03586.1"/>
    </source>
</evidence>
<dbReference type="PROSITE" id="PS50889">
    <property type="entry name" value="S4"/>
    <property type="match status" value="1"/>
</dbReference>